<dbReference type="Pfam" id="PF14429">
    <property type="entry name" value="DOCK-C2"/>
    <property type="match status" value="1"/>
</dbReference>
<evidence type="ECO:0000256" key="2">
    <source>
        <dbReference type="SAM" id="MobiDB-lite"/>
    </source>
</evidence>
<organism evidence="4 5">
    <name type="scientific">Tetracentron sinense</name>
    <name type="common">Spur-leaf</name>
    <dbReference type="NCBI Taxonomy" id="13715"/>
    <lineage>
        <taxon>Eukaryota</taxon>
        <taxon>Viridiplantae</taxon>
        <taxon>Streptophyta</taxon>
        <taxon>Embryophyta</taxon>
        <taxon>Tracheophyta</taxon>
        <taxon>Spermatophyta</taxon>
        <taxon>Magnoliopsida</taxon>
        <taxon>Trochodendrales</taxon>
        <taxon>Trochodendraceae</taxon>
        <taxon>Tetracentron</taxon>
    </lineage>
</organism>
<accession>A0A835D972</accession>
<feature type="domain" description="C2 DOCK-type" evidence="3">
    <location>
        <begin position="476"/>
        <end position="635"/>
    </location>
</feature>
<dbReference type="PANTHER" id="PTHR23317">
    <property type="entry name" value="DEDICATOR OF CYTOKINESIS DOCK"/>
    <property type="match status" value="1"/>
</dbReference>
<dbReference type="GO" id="GO:0007264">
    <property type="term" value="P:small GTPase-mediated signal transduction"/>
    <property type="evidence" value="ECO:0007669"/>
    <property type="project" value="InterPro"/>
</dbReference>
<feature type="compositionally biased region" description="Basic and acidic residues" evidence="2">
    <location>
        <begin position="1"/>
        <end position="15"/>
    </location>
</feature>
<name>A0A835D972_TETSI</name>
<dbReference type="PROSITE" id="PS51650">
    <property type="entry name" value="C2_DOCK"/>
    <property type="match status" value="1"/>
</dbReference>
<proteinExistence type="inferred from homology"/>
<feature type="compositionally biased region" description="Polar residues" evidence="2">
    <location>
        <begin position="128"/>
        <end position="139"/>
    </location>
</feature>
<comment type="similarity">
    <text evidence="1">Belongs to the DOCK family.</text>
</comment>
<feature type="region of interest" description="Disordered" evidence="2">
    <location>
        <begin position="1"/>
        <end position="24"/>
    </location>
</feature>
<dbReference type="Gene3D" id="2.60.40.150">
    <property type="entry name" value="C2 domain"/>
    <property type="match status" value="1"/>
</dbReference>
<dbReference type="InterPro" id="IPR027007">
    <property type="entry name" value="C2_DOCK-type_domain"/>
</dbReference>
<dbReference type="Proteomes" id="UP000655225">
    <property type="component" value="Unassembled WGS sequence"/>
</dbReference>
<evidence type="ECO:0000256" key="1">
    <source>
        <dbReference type="PROSITE-ProRule" id="PRU00983"/>
    </source>
</evidence>
<gene>
    <name evidence="4" type="ORF">HHK36_019486</name>
</gene>
<dbReference type="PANTHER" id="PTHR23317:SF76">
    <property type="entry name" value="LD20667P"/>
    <property type="match status" value="1"/>
</dbReference>
<keyword evidence="5" id="KW-1185">Reference proteome</keyword>
<evidence type="ECO:0000313" key="4">
    <source>
        <dbReference type="EMBL" id="KAF8395538.1"/>
    </source>
</evidence>
<dbReference type="GO" id="GO:0005085">
    <property type="term" value="F:guanyl-nucleotide exchange factor activity"/>
    <property type="evidence" value="ECO:0007669"/>
    <property type="project" value="InterPro"/>
</dbReference>
<evidence type="ECO:0000259" key="3">
    <source>
        <dbReference type="PROSITE" id="PS51650"/>
    </source>
</evidence>
<dbReference type="InterPro" id="IPR035892">
    <property type="entry name" value="C2_domain_sf"/>
</dbReference>
<sequence length="873" mass="98908">MDFHLLERSVKEEMSHASTSTAEQGMEEFSSNGHRFRRIPRQPVAANLELHPLLKENLEQWPHLNELVQCYKADWVKDEKKYGHYESIAPISFQNQIFEGPDTDIETEMRLASARHSKTEDATDDDILSTSGRQLPESSLSDTSYSKVLKHFGESPLPAYEAAFDWENERSLIFGQRTLETQPAQYGRERREKLSEDFYFRMLPTAMQDGGLSSEPRGIFSLDAPSASVCLLIQLEKPATEEGGVSPSVYSRKEPVHLTEREKQKLQVWSQIMPYRESFAWAIVPLFDNNNAAASGGAASLSSPLAPSVSGSSSLESVAEPIAKIALDRKLTYSSGSSVIVEISNLNKVKESYTEDSLQDPKRKVHKPVKGVVRLEIERLQSGHVDMDAISENGSITNDSIDTGNQYADATFTKSHSNDSDGPRDCNSKWNSFDGKEVRRNSLNGFPVNYPDSSSYDFQAFDFCTMTRSEPFSQLFHCLYLYPLTVSLSRKSNLYIRVELRKDDADVRKQPLEAMYPRDPGGLLQKWAHTQVAVGARVACYHDEIKLYFPAILTPQQHLLFTFFHIDLQTKLQAPKPVIIGYAALPLSTNAQLRSEISLPIIRELVPHYLQDSGKKRLDYLEDGKHVFRLRLRLCSSLYPINEHIRDFFLQYDMHTLGISPPWRSELLEAIDSLKNADSTALLQFLQPILNMLLHLIGDGCETLQVAAFRVMVHILTRKFRGKRGTLLGEKRANGRGEFISFMALQGRKEGGRIIIPRGLSEAGWRMIQRTLQKFQTHQHSKDQKRKGRLQNHGEGFRKIFWNSSERQAVYQREVYRGFKFHVELKGGESRLVVDQDVGAFQKWSEVVVCSIGGTRSGGRLGSGNKEDWASNT</sequence>
<protein>
    <recommendedName>
        <fullName evidence="3">C2 DOCK-type domain-containing protein</fullName>
    </recommendedName>
</protein>
<reference evidence="4 5" key="1">
    <citation type="submission" date="2020-04" db="EMBL/GenBank/DDBJ databases">
        <title>Plant Genome Project.</title>
        <authorList>
            <person name="Zhang R.-G."/>
        </authorList>
    </citation>
    <scope>NUCLEOTIDE SEQUENCE [LARGE SCALE GENOMIC DNA]</scope>
    <source>
        <strain evidence="4">YNK0</strain>
        <tissue evidence="4">Leaf</tissue>
    </source>
</reference>
<feature type="region of interest" description="Disordered" evidence="2">
    <location>
        <begin position="114"/>
        <end position="139"/>
    </location>
</feature>
<dbReference type="OrthoDB" id="47328at2759"/>
<dbReference type="CDD" id="cd08679">
    <property type="entry name" value="C2_DOCK180_related"/>
    <property type="match status" value="1"/>
</dbReference>
<dbReference type="OMA" id="TEMRDAK"/>
<dbReference type="EMBL" id="JABCRI010000013">
    <property type="protein sequence ID" value="KAF8395538.1"/>
    <property type="molecule type" value="Genomic_DNA"/>
</dbReference>
<dbReference type="AlphaFoldDB" id="A0A835D972"/>
<dbReference type="InterPro" id="IPR026791">
    <property type="entry name" value="DOCK"/>
</dbReference>
<comment type="caution">
    <text evidence="4">The sequence shown here is derived from an EMBL/GenBank/DDBJ whole genome shotgun (WGS) entry which is preliminary data.</text>
</comment>
<evidence type="ECO:0000313" key="5">
    <source>
        <dbReference type="Proteomes" id="UP000655225"/>
    </source>
</evidence>